<reference evidence="5 6" key="1">
    <citation type="submission" date="2021-05" db="EMBL/GenBank/DDBJ databases">
        <title>Bacteria Genome sequencing.</title>
        <authorList>
            <person name="Takabe Y."/>
            <person name="Nakajima Y."/>
            <person name="Suzuki S."/>
            <person name="Shiozaki T."/>
        </authorList>
    </citation>
    <scope>NUCLEOTIDE SEQUENCE [LARGE SCALE GENOMIC DNA]</scope>
    <source>
        <strain evidence="5 6">AI_62</strain>
    </source>
</reference>
<keyword evidence="6" id="KW-1185">Reference proteome</keyword>
<dbReference type="SUPFAM" id="SSF46894">
    <property type="entry name" value="C-terminal effector domain of the bipartite response regulators"/>
    <property type="match status" value="1"/>
</dbReference>
<dbReference type="InterPro" id="IPR036693">
    <property type="entry name" value="TF_LuxR_autoind-bd_dom_sf"/>
</dbReference>
<organism evidence="5 6">
    <name type="scientific">Jannaschia pagri</name>
    <dbReference type="NCBI Taxonomy" id="2829797"/>
    <lineage>
        <taxon>Bacteria</taxon>
        <taxon>Pseudomonadati</taxon>
        <taxon>Pseudomonadota</taxon>
        <taxon>Alphaproteobacteria</taxon>
        <taxon>Rhodobacterales</taxon>
        <taxon>Roseobacteraceae</taxon>
        <taxon>Jannaschia</taxon>
    </lineage>
</organism>
<keyword evidence="3" id="KW-0804">Transcription</keyword>
<dbReference type="Pfam" id="PF03472">
    <property type="entry name" value="Autoind_bind"/>
    <property type="match status" value="1"/>
</dbReference>
<dbReference type="Gene3D" id="1.10.10.10">
    <property type="entry name" value="Winged helix-like DNA-binding domain superfamily/Winged helix DNA-binding domain"/>
    <property type="match status" value="1"/>
</dbReference>
<dbReference type="Proteomes" id="UP000786693">
    <property type="component" value="Unassembled WGS sequence"/>
</dbReference>
<evidence type="ECO:0000256" key="3">
    <source>
        <dbReference type="ARBA" id="ARBA00023163"/>
    </source>
</evidence>
<name>A0ABQ4NGQ0_9RHOB</name>
<evidence type="ECO:0000256" key="2">
    <source>
        <dbReference type="ARBA" id="ARBA00023125"/>
    </source>
</evidence>
<evidence type="ECO:0000256" key="1">
    <source>
        <dbReference type="ARBA" id="ARBA00023015"/>
    </source>
</evidence>
<comment type="caution">
    <text evidence="5">The sequence shown here is derived from an EMBL/GenBank/DDBJ whole genome shotgun (WGS) entry which is preliminary data.</text>
</comment>
<evidence type="ECO:0000313" key="6">
    <source>
        <dbReference type="Proteomes" id="UP000786693"/>
    </source>
</evidence>
<keyword evidence="2" id="KW-0238">DNA-binding</keyword>
<dbReference type="InterPro" id="IPR016032">
    <property type="entry name" value="Sig_transdc_resp-reg_C-effctor"/>
</dbReference>
<dbReference type="InterPro" id="IPR036388">
    <property type="entry name" value="WH-like_DNA-bd_sf"/>
</dbReference>
<dbReference type="EMBL" id="BPFH01000001">
    <property type="protein sequence ID" value="GIT93590.1"/>
    <property type="molecule type" value="Genomic_DNA"/>
</dbReference>
<keyword evidence="1" id="KW-0805">Transcription regulation</keyword>
<dbReference type="Gene3D" id="3.30.450.80">
    <property type="entry name" value="Transcription factor LuxR-like, autoinducer-binding domain"/>
    <property type="match status" value="1"/>
</dbReference>
<dbReference type="SUPFAM" id="SSF75516">
    <property type="entry name" value="Pheromone-binding domain of LuxR-like quorum-sensing transcription factors"/>
    <property type="match status" value="1"/>
</dbReference>
<dbReference type="SMART" id="SM00421">
    <property type="entry name" value="HTH_LUXR"/>
    <property type="match status" value="1"/>
</dbReference>
<evidence type="ECO:0000313" key="5">
    <source>
        <dbReference type="EMBL" id="GIT93590.1"/>
    </source>
</evidence>
<accession>A0ABQ4NGQ0</accession>
<evidence type="ECO:0000259" key="4">
    <source>
        <dbReference type="PROSITE" id="PS50043"/>
    </source>
</evidence>
<protein>
    <submittedName>
        <fullName evidence="5">LuxR family transcriptional regulator</fullName>
    </submittedName>
</protein>
<proteinExistence type="predicted"/>
<dbReference type="InterPro" id="IPR005143">
    <property type="entry name" value="TF_LuxR_autoind-bd_dom"/>
</dbReference>
<sequence>MSERQRLMVRYLQRLDDIAPAGYTVGVHIRFASPLYLKSTYPQEWQDVYAANAYSLRDPLVFWGISKSGKTRWSEINLPDPFGVMAKAAKFGLTYGAVIACGKITSRTIVGAARSDREFTDTEIADIEDIAHGLHDVTEPPEDLTPAMIEALRLVGDGYRHTAAAAELGISESALKARLSSARDRLGAKTTAEALRMAREYRLL</sequence>
<gene>
    <name evidence="5" type="ORF">JANAI62_02130</name>
</gene>
<feature type="domain" description="HTH luxR-type" evidence="4">
    <location>
        <begin position="137"/>
        <end position="202"/>
    </location>
</feature>
<dbReference type="PROSITE" id="PS50043">
    <property type="entry name" value="HTH_LUXR_2"/>
    <property type="match status" value="1"/>
</dbReference>
<dbReference type="InterPro" id="IPR000792">
    <property type="entry name" value="Tscrpt_reg_LuxR_C"/>
</dbReference>